<dbReference type="CDD" id="cd00085">
    <property type="entry name" value="HNHc"/>
    <property type="match status" value="1"/>
</dbReference>
<dbReference type="Proteomes" id="UP001501586">
    <property type="component" value="Unassembled WGS sequence"/>
</dbReference>
<reference evidence="5" key="1">
    <citation type="journal article" date="2019" name="Int. J. Syst. Evol. Microbiol.">
        <title>The Global Catalogue of Microorganisms (GCM) 10K type strain sequencing project: providing services to taxonomists for standard genome sequencing and annotation.</title>
        <authorList>
            <consortium name="The Broad Institute Genomics Platform"/>
            <consortium name="The Broad Institute Genome Sequencing Center for Infectious Disease"/>
            <person name="Wu L."/>
            <person name="Ma J."/>
        </authorList>
    </citation>
    <scope>NUCLEOTIDE SEQUENCE [LARGE SCALE GENOMIC DNA]</scope>
    <source>
        <strain evidence="5">JCM 17458</strain>
    </source>
</reference>
<comment type="caution">
    <text evidence="4">The sequence shown here is derived from an EMBL/GenBank/DDBJ whole genome shotgun (WGS) entry which is preliminary data.</text>
</comment>
<feature type="compositionally biased region" description="Basic residues" evidence="1">
    <location>
        <begin position="160"/>
        <end position="170"/>
    </location>
</feature>
<dbReference type="Pfam" id="PF01844">
    <property type="entry name" value="HNH"/>
    <property type="match status" value="1"/>
</dbReference>
<sequence length="170" mass="19358">MDASTADIFASTSAFAFTSYFELFERLVPWFMENPWAFGLIVGALALISLIPARRAPRDPMRAFSREQRREGFTRAGNRCEFDGWVPFTRCESPAAHGDHFVPWSKGGATTMANFVAACARCNRRKASRRPSSGLTERIAHRRQRYFPQDVPRTPGQRFVRPRSPRLSKT</sequence>
<evidence type="ECO:0000256" key="2">
    <source>
        <dbReference type="SAM" id="Phobius"/>
    </source>
</evidence>
<name>A0ABP8EGJ6_9MICO</name>
<evidence type="ECO:0000313" key="4">
    <source>
        <dbReference type="EMBL" id="GAA4283055.1"/>
    </source>
</evidence>
<organism evidence="4 5">
    <name type="scientific">Brevibacterium daeguense</name>
    <dbReference type="NCBI Taxonomy" id="909936"/>
    <lineage>
        <taxon>Bacteria</taxon>
        <taxon>Bacillati</taxon>
        <taxon>Actinomycetota</taxon>
        <taxon>Actinomycetes</taxon>
        <taxon>Micrococcales</taxon>
        <taxon>Brevibacteriaceae</taxon>
        <taxon>Brevibacterium</taxon>
    </lineage>
</organism>
<dbReference type="Gene3D" id="1.10.30.50">
    <property type="match status" value="1"/>
</dbReference>
<dbReference type="SMART" id="SM00507">
    <property type="entry name" value="HNHc"/>
    <property type="match status" value="1"/>
</dbReference>
<evidence type="ECO:0000259" key="3">
    <source>
        <dbReference type="SMART" id="SM00507"/>
    </source>
</evidence>
<dbReference type="InterPro" id="IPR003615">
    <property type="entry name" value="HNH_nuc"/>
</dbReference>
<evidence type="ECO:0000313" key="5">
    <source>
        <dbReference type="Proteomes" id="UP001501586"/>
    </source>
</evidence>
<keyword evidence="5" id="KW-1185">Reference proteome</keyword>
<protein>
    <recommendedName>
        <fullName evidence="3">HNH nuclease domain-containing protein</fullName>
    </recommendedName>
</protein>
<keyword evidence="2" id="KW-1133">Transmembrane helix</keyword>
<gene>
    <name evidence="4" type="ORF">GCM10022261_05860</name>
</gene>
<evidence type="ECO:0000256" key="1">
    <source>
        <dbReference type="SAM" id="MobiDB-lite"/>
    </source>
</evidence>
<feature type="transmembrane region" description="Helical" evidence="2">
    <location>
        <begin position="36"/>
        <end position="53"/>
    </location>
</feature>
<keyword evidence="2" id="KW-0812">Transmembrane</keyword>
<dbReference type="InterPro" id="IPR002711">
    <property type="entry name" value="HNH"/>
</dbReference>
<proteinExistence type="predicted"/>
<dbReference type="RefSeq" id="WP_236864542.1">
    <property type="nucleotide sequence ID" value="NZ_BAABAZ010000004.1"/>
</dbReference>
<accession>A0ABP8EGJ6</accession>
<feature type="region of interest" description="Disordered" evidence="1">
    <location>
        <begin position="127"/>
        <end position="170"/>
    </location>
</feature>
<feature type="domain" description="HNH nuclease" evidence="3">
    <location>
        <begin position="67"/>
        <end position="124"/>
    </location>
</feature>
<keyword evidence="2" id="KW-0472">Membrane</keyword>
<dbReference type="EMBL" id="BAABAZ010000004">
    <property type="protein sequence ID" value="GAA4283055.1"/>
    <property type="molecule type" value="Genomic_DNA"/>
</dbReference>